<dbReference type="Pfam" id="PF05949">
    <property type="entry name" value="DUF881"/>
    <property type="match status" value="1"/>
</dbReference>
<dbReference type="PANTHER" id="PTHR37313:SF1">
    <property type="entry name" value="UPF0749 PROTEIN RV1823"/>
    <property type="match status" value="1"/>
</dbReference>
<feature type="transmembrane region" description="Helical" evidence="3">
    <location>
        <begin position="47"/>
        <end position="66"/>
    </location>
</feature>
<evidence type="ECO:0000256" key="2">
    <source>
        <dbReference type="SAM" id="MobiDB-lite"/>
    </source>
</evidence>
<evidence type="ECO:0000256" key="3">
    <source>
        <dbReference type="SAM" id="Phobius"/>
    </source>
</evidence>
<feature type="compositionally biased region" description="Low complexity" evidence="2">
    <location>
        <begin position="286"/>
        <end position="328"/>
    </location>
</feature>
<evidence type="ECO:0000256" key="1">
    <source>
        <dbReference type="ARBA" id="ARBA00009108"/>
    </source>
</evidence>
<evidence type="ECO:0000313" key="6">
    <source>
        <dbReference type="Proteomes" id="UP000718281"/>
    </source>
</evidence>
<dbReference type="EMBL" id="JADIXZ010000003">
    <property type="protein sequence ID" value="MBK6300101.1"/>
    <property type="molecule type" value="Genomic_DNA"/>
</dbReference>
<protein>
    <submittedName>
        <fullName evidence="4">DUF881 domain-containing protein</fullName>
    </submittedName>
</protein>
<dbReference type="EMBL" id="JADKGK010000014">
    <property type="protein sequence ID" value="MBL0003658.1"/>
    <property type="molecule type" value="Genomic_DNA"/>
</dbReference>
<gene>
    <name evidence="4" type="ORF">IPF40_03305</name>
    <name evidence="5" type="ORF">IPP00_06610</name>
</gene>
<comment type="similarity">
    <text evidence="1">Belongs to the UPF0749 family.</text>
</comment>
<dbReference type="Proteomes" id="UP000886632">
    <property type="component" value="Unassembled WGS sequence"/>
</dbReference>
<accession>A0A934X327</accession>
<evidence type="ECO:0000313" key="5">
    <source>
        <dbReference type="EMBL" id="MBL0003658.1"/>
    </source>
</evidence>
<dbReference type="InterPro" id="IPR010273">
    <property type="entry name" value="DUF881"/>
</dbReference>
<reference evidence="4 6" key="1">
    <citation type="submission" date="2020-10" db="EMBL/GenBank/DDBJ databases">
        <title>Connecting structure to function with the recovery of over 1000 high-quality activated sludge metagenome-assembled genomes encoding full-length rRNA genes using long-read sequencing.</title>
        <authorList>
            <person name="Singleton C.M."/>
            <person name="Petriglieri F."/>
            <person name="Kristensen J.M."/>
            <person name="Kirkegaard R.H."/>
            <person name="Michaelsen T.Y."/>
            <person name="Andersen M.H."/>
            <person name="Karst S.M."/>
            <person name="Dueholm M.S."/>
            <person name="Nielsen P.H."/>
            <person name="Albertsen M."/>
        </authorList>
    </citation>
    <scope>NUCLEOTIDE SEQUENCE [LARGE SCALE GENOMIC DNA]</scope>
    <source>
        <strain evidence="4">AalE_18-Q3-R2-46_BAT3C.188</strain>
        <strain evidence="5">Ribe_18-Q3-R11-54_MAXAC.001</strain>
    </source>
</reference>
<name>A0A934X327_9MICO</name>
<feature type="region of interest" description="Disordered" evidence="2">
    <location>
        <begin position="280"/>
        <end position="345"/>
    </location>
</feature>
<evidence type="ECO:0000313" key="4">
    <source>
        <dbReference type="EMBL" id="MBK6300101.1"/>
    </source>
</evidence>
<proteinExistence type="inferred from homology"/>
<dbReference type="GO" id="GO:0005886">
    <property type="term" value="C:plasma membrane"/>
    <property type="evidence" value="ECO:0007669"/>
    <property type="project" value="TreeGrafter"/>
</dbReference>
<sequence>MSPRRVDESMALITELREGSLEAGYAAASARRVAEGQPSHTSTRSPLVIAFAVIVGFLLVVSAMALRSATSVVEQARAELIGQITARQEAGDALAEKVSALEAEVAGARSAALGASGQSGVLSQLAFLQSVTGVVAVTGPGLTVTLDDSADAVSGADAARGSSGFEAGRVSAADLQIVSNGLWAAGAEAISINGQRLTTRSAIRFAGQAILVDFRPLVRPYVVTAIGDAKALQSSFGSSPTGSYLKSLEDNYGIPVAISGSASLTCPAGVPSALVSATARPTGIPSTTAAPTSTATSTRSTSTTTSTTKTSTSKTSTAKTSTTKTATSPITRVTTSSPSTTEIRP</sequence>
<keyword evidence="3" id="KW-0472">Membrane</keyword>
<dbReference type="Gene3D" id="3.30.70.1880">
    <property type="entry name" value="Protein of unknown function DUF881"/>
    <property type="match status" value="1"/>
</dbReference>
<organism evidence="4 6">
    <name type="scientific">Candidatus Phosphoribacter hodrii</name>
    <dbReference type="NCBI Taxonomy" id="2953743"/>
    <lineage>
        <taxon>Bacteria</taxon>
        <taxon>Bacillati</taxon>
        <taxon>Actinomycetota</taxon>
        <taxon>Actinomycetes</taxon>
        <taxon>Micrococcales</taxon>
        <taxon>Dermatophilaceae</taxon>
        <taxon>Candidatus Phosphoribacter</taxon>
    </lineage>
</organism>
<keyword evidence="3" id="KW-1133">Transmembrane helix</keyword>
<dbReference type="AlphaFoldDB" id="A0A934X327"/>
<keyword evidence="3" id="KW-0812">Transmembrane</keyword>
<comment type="caution">
    <text evidence="4">The sequence shown here is derived from an EMBL/GenBank/DDBJ whole genome shotgun (WGS) entry which is preliminary data.</text>
</comment>
<dbReference type="Proteomes" id="UP000718281">
    <property type="component" value="Unassembled WGS sequence"/>
</dbReference>
<feature type="compositionally biased region" description="Polar residues" evidence="2">
    <location>
        <begin position="329"/>
        <end position="345"/>
    </location>
</feature>
<dbReference type="PANTHER" id="PTHR37313">
    <property type="entry name" value="UPF0749 PROTEIN RV1825"/>
    <property type="match status" value="1"/>
</dbReference>